<dbReference type="GO" id="GO:0005634">
    <property type="term" value="C:nucleus"/>
    <property type="evidence" value="ECO:0007669"/>
    <property type="project" value="TreeGrafter"/>
</dbReference>
<name>A0AAN6SLY8_9PEZI</name>
<dbReference type="AlphaFoldDB" id="A0AAN6SLY8"/>
<dbReference type="PANTHER" id="PTHR15837:SF5">
    <property type="entry name" value="NYN DOMAIN-CONTAINING PROTEIN"/>
    <property type="match status" value="1"/>
</dbReference>
<protein>
    <recommendedName>
        <fullName evidence="4">NYN domain-containing protein</fullName>
    </recommendedName>
</protein>
<feature type="compositionally biased region" description="Acidic residues" evidence="1">
    <location>
        <begin position="314"/>
        <end position="326"/>
    </location>
</feature>
<keyword evidence="3" id="KW-1185">Reference proteome</keyword>
<feature type="region of interest" description="Disordered" evidence="1">
    <location>
        <begin position="276"/>
        <end position="326"/>
    </location>
</feature>
<accession>A0AAN6SLY8</accession>
<dbReference type="GO" id="GO:0005085">
    <property type="term" value="F:guanyl-nucleotide exchange factor activity"/>
    <property type="evidence" value="ECO:0007669"/>
    <property type="project" value="TreeGrafter"/>
</dbReference>
<proteinExistence type="predicted"/>
<sequence length="741" mass="81784">MAPTTYFGRAEHDGRRLGADFDLLAKWTRACSLDHPIHSYYLTQLSDEDRAQLFTGPAQEFRLEQGPNDTVKLETLQDEVDRIDPEVIDMIRSTNYQRSEARRFELLNQIEDAQDKAEGAAALALANALLQGMDGPPAEELAKQVSNKVLDSAGVQVRARWKAARDERLMGIRDQAPSSPKQATIAPSEVSANTAIDETSAMGRVDFTAGRHTATKKRVQGVTLNTSFSPRAFDTTLADELFIKTIPDAKIPTAFDFHSGKIEGNRTTPQQKLAATFTSPHGSVPDYGSETSSDSAHWNSPRCSAGESPSSPDLDSETGLLDETDGGVELLPSSLAEELGLKDGSDVATPTPASRFIHPHTQTSGGHLGAGLSQAFFAVPVSMVANNTYVNAFNPSAALDPFGAHGTHIVDNGAHIVDNFVRQDTKVQASPSPFSPNSKTTKYQLAKEQPWMGFTCYEVATKFSNDQLVPKYWTTKRGKERYVRHKIGDLKLDDAKLRSDRFSGSVARNPVHIFIDLSNIIIGFYDSMKESRGISVNKRVMAPAFSFKNFDTILTRDRNVAKRILAGSMANSYNKRWPGYMVQAKELKYEMNILERVPKPASPVRKRRPKAGARDLDVPTSGADTSGEDCFVGPMKHGEQGVDELLHLKILQSAMDTTRPATMVLATGDAATAQYSDGFKKNIERVLAHGWNIELYGWSRNISSAWREPEFAEQWAHQFKIVELDGFCEELFDMTIESLEQ</sequence>
<dbReference type="GO" id="GO:0006606">
    <property type="term" value="P:protein import into nucleus"/>
    <property type="evidence" value="ECO:0007669"/>
    <property type="project" value="TreeGrafter"/>
</dbReference>
<reference evidence="3" key="1">
    <citation type="journal article" date="2023" name="Mol. Phylogenet. Evol.">
        <title>Genome-scale phylogeny and comparative genomics of the fungal order Sordariales.</title>
        <authorList>
            <person name="Hensen N."/>
            <person name="Bonometti L."/>
            <person name="Westerberg I."/>
            <person name="Brannstrom I.O."/>
            <person name="Guillou S."/>
            <person name="Cros-Aarteil S."/>
            <person name="Calhoun S."/>
            <person name="Haridas S."/>
            <person name="Kuo A."/>
            <person name="Mondo S."/>
            <person name="Pangilinan J."/>
            <person name="Riley R."/>
            <person name="LaButti K."/>
            <person name="Andreopoulos B."/>
            <person name="Lipzen A."/>
            <person name="Chen C."/>
            <person name="Yan M."/>
            <person name="Daum C."/>
            <person name="Ng V."/>
            <person name="Clum A."/>
            <person name="Steindorff A."/>
            <person name="Ohm R.A."/>
            <person name="Martin F."/>
            <person name="Silar P."/>
            <person name="Natvig D.O."/>
            <person name="Lalanne C."/>
            <person name="Gautier V."/>
            <person name="Ament-Velasquez S.L."/>
            <person name="Kruys A."/>
            <person name="Hutchinson M.I."/>
            <person name="Powell A.J."/>
            <person name="Barry K."/>
            <person name="Miller A.N."/>
            <person name="Grigoriev I.V."/>
            <person name="Debuchy R."/>
            <person name="Gladieux P."/>
            <person name="Hiltunen Thoren M."/>
            <person name="Johannesson H."/>
        </authorList>
    </citation>
    <scope>NUCLEOTIDE SEQUENCE [LARGE SCALE GENOMIC DNA]</scope>
    <source>
        <strain evidence="3">CBS 284.82</strain>
    </source>
</reference>
<dbReference type="EMBL" id="MU854540">
    <property type="protein sequence ID" value="KAK4033281.1"/>
    <property type="molecule type" value="Genomic_DNA"/>
</dbReference>
<organism evidence="2 3">
    <name type="scientific">Parachaetomium inaequale</name>
    <dbReference type="NCBI Taxonomy" id="2588326"/>
    <lineage>
        <taxon>Eukaryota</taxon>
        <taxon>Fungi</taxon>
        <taxon>Dikarya</taxon>
        <taxon>Ascomycota</taxon>
        <taxon>Pezizomycotina</taxon>
        <taxon>Sordariomycetes</taxon>
        <taxon>Sordariomycetidae</taxon>
        <taxon>Sordariales</taxon>
        <taxon>Chaetomiaceae</taxon>
        <taxon>Parachaetomium</taxon>
    </lineage>
</organism>
<evidence type="ECO:0000256" key="1">
    <source>
        <dbReference type="SAM" id="MobiDB-lite"/>
    </source>
</evidence>
<dbReference type="GO" id="GO:0031267">
    <property type="term" value="F:small GTPase binding"/>
    <property type="evidence" value="ECO:0007669"/>
    <property type="project" value="TreeGrafter"/>
</dbReference>
<feature type="region of interest" description="Disordered" evidence="1">
    <location>
        <begin position="600"/>
        <end position="622"/>
    </location>
</feature>
<dbReference type="Gene3D" id="3.40.50.1010">
    <property type="entry name" value="5'-nuclease"/>
    <property type="match status" value="1"/>
</dbReference>
<dbReference type="Proteomes" id="UP001303115">
    <property type="component" value="Unassembled WGS sequence"/>
</dbReference>
<comment type="caution">
    <text evidence="2">The sequence shown here is derived from an EMBL/GenBank/DDBJ whole genome shotgun (WGS) entry which is preliminary data.</text>
</comment>
<gene>
    <name evidence="2" type="ORF">C8A01DRAFT_40255</name>
</gene>
<evidence type="ECO:0000313" key="2">
    <source>
        <dbReference type="EMBL" id="KAK4033281.1"/>
    </source>
</evidence>
<dbReference type="PANTHER" id="PTHR15837">
    <property type="entry name" value="RAN GUANINE NUCLEOTIDE RELEASE FACTOR"/>
    <property type="match status" value="1"/>
</dbReference>
<feature type="compositionally biased region" description="Polar residues" evidence="1">
    <location>
        <begin position="289"/>
        <end position="313"/>
    </location>
</feature>
<evidence type="ECO:0008006" key="4">
    <source>
        <dbReference type="Google" id="ProtNLM"/>
    </source>
</evidence>
<evidence type="ECO:0000313" key="3">
    <source>
        <dbReference type="Proteomes" id="UP001303115"/>
    </source>
</evidence>
<dbReference type="CDD" id="cd18724">
    <property type="entry name" value="PIN_LabA-like"/>
    <property type="match status" value="1"/>
</dbReference>
<dbReference type="InterPro" id="IPR007681">
    <property type="entry name" value="Mog1"/>
</dbReference>